<name>A0A3Q1EYS0_9TELE</name>
<dbReference type="InterPro" id="IPR043651">
    <property type="entry name" value="KNL1_MELT_rpt"/>
</dbReference>
<feature type="compositionally biased region" description="Polar residues" evidence="2">
    <location>
        <begin position="234"/>
        <end position="264"/>
    </location>
</feature>
<accession>A0A3Q1EYS0</accession>
<dbReference type="InParanoid" id="A0A3Q1EYS0"/>
<reference evidence="4" key="1">
    <citation type="submission" date="2025-08" db="UniProtKB">
        <authorList>
            <consortium name="Ensembl"/>
        </authorList>
    </citation>
    <scope>IDENTIFICATION</scope>
</reference>
<sequence>MRFLLPDFFFCNSISSHLGMKTSLKPSFKAKAQRHQQKLDTEDNYREKTVGFTADEACMDVTQSHTVHIATDFNLQAHQNFDFLPTCGEKTLRFATNDATMDMTQCLTVDIASNLVSNSGLPLKKQEGETFGPPKSRSSSAHGLNSASNSVLPPYSKLSDPSFSVKVTRMMPTAATLSGSTIFPADDLNMDMTEAHVGCILEGDAFMDMTETQTGQIIGILGTDDPLECLFPTKDTSPQSGNLKKAKTTSTQQNSEALGPSNSTGIVASLKTSLKTEMQIHQVESDVEFDCKENTVRFTANEACMDVTQSHTVNIATDFSMISQQKMDLPANGEKIMRFTATDANMDVTKSHTVNIATDFHPKSSHNVDFLPTSAEKTVRFTANEAAVDVTRSHTVNIATDLNLQPYQNVDLPENGEETVRFTANEVSMDVTKSHTVNIATDLNRLSRQSGAILPTNGEKTVKFPTNEACMDVTQSHTVNIATDFKPKHENVDFLPTNGEKTVRFTTNDAIMDLTQCLTVNVTSNVASESILSQHVLPPPQNVDFPSAVNERKSETSGPQRNRSSVQASDPKFTKSQLKTSGPSACSEEEDTNAQFPQETIDANGFLVHLKTQEPDVNDKNEAPVLVSAFTEKPVNKNMTGCPDVKASIDMTEAPTGYILQQTCTDEPPQFPSSRQNHSSELLKKIEVTLPPSKEGSSNPDDVEITKLTHSPYLNETETNKEPEPRSATCLVAKKMESPPSAADQDDDALCYQTSRRKSLADLQSRVRRLSRLINAGPDAVAIDSCIAPFPQLDTNLDKNSRDKTIPLPELKTEPALKMGLVNTEDKVQSFTQEEQPSVSATTTPFSLKTKLMSRLSVGGFKPKLPQRSKPDEAKKGSSAGEHIVTIYSNVAHKLSNFDNDVSDIFDEELGSYEDVSETLNTRSPENISEIASPSREFNAIEPLEEDVFEEDIISTSHGQKRPLPEGENNMEDEKRMKASPETTEMALQSGGVECETMNYCNNSHTASIRCEAASESTIKHSLFESQLEDYTSDAQKKLEDGSITVLDFFKLFNIDFVIHNPRQSVLPDRLLSDTDATSMDLLKDRHISRPKQVVYEADVLTLTEEVERLKVRMWDLDKPLKTVNRPLWEEMKHSSENQLKSFGAKLKERNNFFRKTSKVQSHEMKEVLYSNLVQANLEEQQKLREAIEQADKMIQSLDDCIRELETELAAVEENGFEDKPSLNSLQKEMKKVTETLADNDRQISELEMEKKQNSSKLGRLKAETRNLESHIDVLNMVNEWRFKGRRDNSTIYTFLNETVYLHLAYEKPNGTDAEYGSERKITHIAFKFELDDEKSQFHARIVHKLLSQYTEGESAWVEKYPTSSRVPKLLHDISLVVSHCRLLGEELRLLKMWGGLQLDVLDISCVDTRVHIVFSSLKKLSKFEVVFAVSLTNYLYVLQVESFKNMTGSVTIQQIEDIVAWFIPARNLLTKIVKKIHTTLLC</sequence>
<organism evidence="4 5">
    <name type="scientific">Acanthochromis polyacanthus</name>
    <name type="common">spiny chromis</name>
    <dbReference type="NCBI Taxonomy" id="80966"/>
    <lineage>
        <taxon>Eukaryota</taxon>
        <taxon>Metazoa</taxon>
        <taxon>Chordata</taxon>
        <taxon>Craniata</taxon>
        <taxon>Vertebrata</taxon>
        <taxon>Euteleostomi</taxon>
        <taxon>Actinopterygii</taxon>
        <taxon>Neopterygii</taxon>
        <taxon>Teleostei</taxon>
        <taxon>Neoteleostei</taxon>
        <taxon>Acanthomorphata</taxon>
        <taxon>Ovalentaria</taxon>
        <taxon>Pomacentridae</taxon>
        <taxon>Acanthochromis</taxon>
    </lineage>
</organism>
<feature type="domain" description="Knl1 C-terminal RWD" evidence="3">
    <location>
        <begin position="1225"/>
        <end position="1385"/>
    </location>
</feature>
<dbReference type="PANTHER" id="PTHR16520">
    <property type="entry name" value="KINETOCHORE SCAFFOLD 1"/>
    <property type="match status" value="1"/>
</dbReference>
<keyword evidence="5" id="KW-1185">Reference proteome</keyword>
<dbReference type="PANTHER" id="PTHR16520:SF3">
    <property type="entry name" value="KINETOCHORE SCAFFOLD 1"/>
    <property type="match status" value="1"/>
</dbReference>
<feature type="region of interest" description="Disordered" evidence="2">
    <location>
        <begin position="124"/>
        <end position="152"/>
    </location>
</feature>
<dbReference type="Ensembl" id="ENSAPOT00000017698.1">
    <property type="protein sequence ID" value="ENSAPOP00000010431.1"/>
    <property type="gene ID" value="ENSAPOG00000012868.1"/>
</dbReference>
<reference evidence="4" key="2">
    <citation type="submission" date="2025-09" db="UniProtKB">
        <authorList>
            <consortium name="Ensembl"/>
        </authorList>
    </citation>
    <scope>IDENTIFICATION</scope>
</reference>
<dbReference type="STRING" id="80966.ENSAPOP00000010431"/>
<dbReference type="GO" id="GO:0051301">
    <property type="term" value="P:cell division"/>
    <property type="evidence" value="ECO:0007669"/>
    <property type="project" value="InterPro"/>
</dbReference>
<feature type="region of interest" description="Disordered" evidence="2">
    <location>
        <begin position="233"/>
        <end position="264"/>
    </location>
</feature>
<dbReference type="GO" id="GO:0008608">
    <property type="term" value="P:attachment of spindle microtubules to kinetochore"/>
    <property type="evidence" value="ECO:0007669"/>
    <property type="project" value="InterPro"/>
</dbReference>
<evidence type="ECO:0000256" key="2">
    <source>
        <dbReference type="SAM" id="MobiDB-lite"/>
    </source>
</evidence>
<dbReference type="GO" id="GO:0005634">
    <property type="term" value="C:nucleus"/>
    <property type="evidence" value="ECO:0007669"/>
    <property type="project" value="TreeGrafter"/>
</dbReference>
<evidence type="ECO:0000313" key="4">
    <source>
        <dbReference type="Ensembl" id="ENSAPOP00000010431.1"/>
    </source>
</evidence>
<keyword evidence="1" id="KW-0175">Coiled coil</keyword>
<feature type="region of interest" description="Disordered" evidence="2">
    <location>
        <begin position="536"/>
        <end position="593"/>
    </location>
</feature>
<dbReference type="GO" id="GO:0034501">
    <property type="term" value="P:protein localization to kinetochore"/>
    <property type="evidence" value="ECO:0007669"/>
    <property type="project" value="InterPro"/>
</dbReference>
<proteinExistence type="predicted"/>
<protein>
    <submittedName>
        <fullName evidence="4">Kinetochore scaffold 1</fullName>
    </submittedName>
</protein>
<dbReference type="Pfam" id="PF18210">
    <property type="entry name" value="Knl1_RWD_C"/>
    <property type="match status" value="1"/>
</dbReference>
<feature type="compositionally biased region" description="Polar residues" evidence="2">
    <location>
        <begin position="136"/>
        <end position="151"/>
    </location>
</feature>
<feature type="coiled-coil region" evidence="1">
    <location>
        <begin position="1170"/>
        <end position="1264"/>
    </location>
</feature>
<dbReference type="GeneTree" id="ENSGT00410000025918"/>
<evidence type="ECO:0000256" key="1">
    <source>
        <dbReference type="SAM" id="Coils"/>
    </source>
</evidence>
<dbReference type="Proteomes" id="UP000257200">
    <property type="component" value="Unplaced"/>
</dbReference>
<dbReference type="InterPro" id="IPR037388">
    <property type="entry name" value="Blinkin"/>
</dbReference>
<feature type="compositionally biased region" description="Polar residues" evidence="2">
    <location>
        <begin position="556"/>
        <end position="584"/>
    </location>
</feature>
<dbReference type="Pfam" id="PF19221">
    <property type="entry name" value="MELT"/>
    <property type="match status" value="8"/>
</dbReference>
<evidence type="ECO:0000259" key="3">
    <source>
        <dbReference type="Pfam" id="PF18210"/>
    </source>
</evidence>
<dbReference type="InterPro" id="IPR040850">
    <property type="entry name" value="Knl1_RWD_C"/>
</dbReference>
<dbReference type="CDD" id="cd22817">
    <property type="entry name" value="DRWD-N_Knl1"/>
    <property type="match status" value="1"/>
</dbReference>
<evidence type="ECO:0000313" key="5">
    <source>
        <dbReference type="Proteomes" id="UP000257200"/>
    </source>
</evidence>